<keyword evidence="3" id="KW-1185">Reference proteome</keyword>
<dbReference type="AlphaFoldDB" id="A0A6A9UWE0"/>
<keyword evidence="1" id="KW-0472">Membrane</keyword>
<feature type="transmembrane region" description="Helical" evidence="1">
    <location>
        <begin position="34"/>
        <end position="52"/>
    </location>
</feature>
<sequence>MRLLPVVVADLAAVVLFVLAGVRTHDGGIAAADVAATAWPFLLALLVGWALVRLWRAPRLLPSGLVVWLVTAAGGLWLRVLLTEDTARLPFVLVTLLTLAVLLLGWRAVVVLVGRSRARGR</sequence>
<accession>A0A6A9UWE0</accession>
<feature type="transmembrane region" description="Helical" evidence="1">
    <location>
        <begin position="88"/>
        <end position="113"/>
    </location>
</feature>
<reference evidence="2 3" key="1">
    <citation type="submission" date="2019-12" db="EMBL/GenBank/DDBJ databases">
        <title>Auraticoccus cholistani sp. nov., an actinomycete isolated from soil of Cholistan desert.</title>
        <authorList>
            <person name="Cheema M.T."/>
        </authorList>
    </citation>
    <scope>NUCLEOTIDE SEQUENCE [LARGE SCALE GENOMIC DNA]</scope>
    <source>
        <strain evidence="2 3">F435</strain>
    </source>
</reference>
<keyword evidence="1" id="KW-1133">Transmembrane helix</keyword>
<dbReference type="RefSeq" id="WP_197429897.1">
    <property type="nucleotide sequence ID" value="NZ_WPCU01000005.1"/>
</dbReference>
<keyword evidence="1" id="KW-0812">Transmembrane</keyword>
<protein>
    <submittedName>
        <fullName evidence="2">DUF3054 family protein</fullName>
    </submittedName>
</protein>
<gene>
    <name evidence="2" type="ORF">GC722_07645</name>
</gene>
<name>A0A6A9UWE0_9ACTN</name>
<evidence type="ECO:0000313" key="2">
    <source>
        <dbReference type="EMBL" id="MVA75894.1"/>
    </source>
</evidence>
<feature type="transmembrane region" description="Helical" evidence="1">
    <location>
        <begin position="64"/>
        <end position="82"/>
    </location>
</feature>
<evidence type="ECO:0000313" key="3">
    <source>
        <dbReference type="Proteomes" id="UP000435304"/>
    </source>
</evidence>
<proteinExistence type="predicted"/>
<dbReference type="EMBL" id="WPCU01000005">
    <property type="protein sequence ID" value="MVA75894.1"/>
    <property type="molecule type" value="Genomic_DNA"/>
</dbReference>
<dbReference type="Pfam" id="PF11255">
    <property type="entry name" value="DUF3054"/>
    <property type="match status" value="1"/>
</dbReference>
<comment type="caution">
    <text evidence="2">The sequence shown here is derived from an EMBL/GenBank/DDBJ whole genome shotgun (WGS) entry which is preliminary data.</text>
</comment>
<organism evidence="2 3">
    <name type="scientific">Auraticoccus cholistanensis</name>
    <dbReference type="NCBI Taxonomy" id="2656650"/>
    <lineage>
        <taxon>Bacteria</taxon>
        <taxon>Bacillati</taxon>
        <taxon>Actinomycetota</taxon>
        <taxon>Actinomycetes</taxon>
        <taxon>Propionibacteriales</taxon>
        <taxon>Propionibacteriaceae</taxon>
        <taxon>Auraticoccus</taxon>
    </lineage>
</organism>
<dbReference type="InterPro" id="IPR021414">
    <property type="entry name" value="DUF3054"/>
</dbReference>
<evidence type="ECO:0000256" key="1">
    <source>
        <dbReference type="SAM" id="Phobius"/>
    </source>
</evidence>
<dbReference type="Proteomes" id="UP000435304">
    <property type="component" value="Unassembled WGS sequence"/>
</dbReference>